<keyword evidence="10" id="KW-0411">Iron-sulfur</keyword>
<dbReference type="AlphaFoldDB" id="A0A6H2DKT9"/>
<evidence type="ECO:0000313" key="18">
    <source>
        <dbReference type="EMBL" id="QJB68757.1"/>
    </source>
</evidence>
<dbReference type="GO" id="GO:0051537">
    <property type="term" value="F:2 iron, 2 sulfur cluster binding"/>
    <property type="evidence" value="ECO:0007669"/>
    <property type="project" value="UniProtKB-KW"/>
</dbReference>
<keyword evidence="8" id="KW-0560">Oxidoreductase</keyword>
<evidence type="ECO:0000256" key="15">
    <source>
        <dbReference type="ARBA" id="ARBA00047853"/>
    </source>
</evidence>
<name>A0A6H2DKT9_9SPHN</name>
<dbReference type="EC" id="1.14.19.21" evidence="14"/>
<evidence type="ECO:0000256" key="14">
    <source>
        <dbReference type="ARBA" id="ARBA00026095"/>
    </source>
</evidence>
<evidence type="ECO:0000256" key="8">
    <source>
        <dbReference type="ARBA" id="ARBA00023002"/>
    </source>
</evidence>
<dbReference type="SUPFAM" id="SSF55961">
    <property type="entry name" value="Bet v1-like"/>
    <property type="match status" value="1"/>
</dbReference>
<evidence type="ECO:0000256" key="9">
    <source>
        <dbReference type="ARBA" id="ARBA00023004"/>
    </source>
</evidence>
<keyword evidence="9" id="KW-0408">Iron</keyword>
<dbReference type="Gene3D" id="2.102.10.10">
    <property type="entry name" value="Rieske [2Fe-2S] iron-sulphur domain"/>
    <property type="match status" value="1"/>
</dbReference>
<dbReference type="Gene3D" id="3.90.380.10">
    <property type="entry name" value="Naphthalene 1,2-dioxygenase Alpha Subunit, Chain A, domain 1"/>
    <property type="match status" value="1"/>
</dbReference>
<dbReference type="GO" id="GO:0005737">
    <property type="term" value="C:cytoplasm"/>
    <property type="evidence" value="ECO:0007669"/>
    <property type="project" value="TreeGrafter"/>
</dbReference>
<reference evidence="18 19" key="1">
    <citation type="submission" date="2020-04" db="EMBL/GenBank/DDBJ databases">
        <title>Genome sequence for Sphingorhabdus sp. strain M1.</title>
        <authorList>
            <person name="Park S.-J."/>
        </authorList>
    </citation>
    <scope>NUCLEOTIDE SEQUENCE [LARGE SCALE GENOMIC DNA]</scope>
    <source>
        <strain evidence="18 19">JK6</strain>
    </source>
</reference>
<comment type="catalytic activity">
    <reaction evidence="15">
        <text>cholesterol + NADH + O2 + H(+) = 7-dehydrocholesterol + NAD(+) + 2 H2O</text>
        <dbReference type="Rhea" id="RHEA:51644"/>
        <dbReference type="ChEBI" id="CHEBI:15377"/>
        <dbReference type="ChEBI" id="CHEBI:15378"/>
        <dbReference type="ChEBI" id="CHEBI:15379"/>
        <dbReference type="ChEBI" id="CHEBI:16113"/>
        <dbReference type="ChEBI" id="CHEBI:17759"/>
        <dbReference type="ChEBI" id="CHEBI:57540"/>
        <dbReference type="ChEBI" id="CHEBI:57945"/>
        <dbReference type="EC" id="1.14.19.21"/>
    </reaction>
    <physiologicalReaction direction="left-to-right" evidence="15">
        <dbReference type="Rhea" id="RHEA:51645"/>
    </physiologicalReaction>
</comment>
<evidence type="ECO:0000256" key="12">
    <source>
        <dbReference type="ARBA" id="ARBA00025712"/>
    </source>
</evidence>
<dbReference type="KEGG" id="phao:HF685_05250"/>
<dbReference type="EMBL" id="CP051217">
    <property type="protein sequence ID" value="QJB68757.1"/>
    <property type="molecule type" value="Genomic_DNA"/>
</dbReference>
<dbReference type="Pfam" id="PF19298">
    <property type="entry name" value="KshA_C"/>
    <property type="match status" value="1"/>
</dbReference>
<dbReference type="Proteomes" id="UP000501600">
    <property type="component" value="Chromosome"/>
</dbReference>
<dbReference type="PANTHER" id="PTHR21266">
    <property type="entry name" value="IRON-SULFUR DOMAIN CONTAINING PROTEIN"/>
    <property type="match status" value="1"/>
</dbReference>
<comment type="pathway">
    <text evidence="3">Hormone biosynthesis.</text>
</comment>
<comment type="subcellular location">
    <subcellularLocation>
        <location evidence="2">Membrane</location>
    </subcellularLocation>
</comment>
<evidence type="ECO:0000256" key="5">
    <source>
        <dbReference type="ARBA" id="ARBA00022714"/>
    </source>
</evidence>
<dbReference type="InterPro" id="IPR017941">
    <property type="entry name" value="Rieske_2Fe-2S"/>
</dbReference>
<keyword evidence="11" id="KW-0472">Membrane</keyword>
<comment type="cofactor">
    <cofactor evidence="1">
        <name>Fe cation</name>
        <dbReference type="ChEBI" id="CHEBI:24875"/>
    </cofactor>
</comment>
<dbReference type="PANTHER" id="PTHR21266:SF32">
    <property type="entry name" value="CHOLESTEROL 7-DESATURASE NVD"/>
    <property type="match status" value="1"/>
</dbReference>
<dbReference type="GO" id="GO:0046872">
    <property type="term" value="F:metal ion binding"/>
    <property type="evidence" value="ECO:0007669"/>
    <property type="project" value="UniProtKB-KW"/>
</dbReference>
<dbReference type="SUPFAM" id="SSF50022">
    <property type="entry name" value="ISP domain"/>
    <property type="match status" value="1"/>
</dbReference>
<evidence type="ECO:0000256" key="16">
    <source>
        <dbReference type="ARBA" id="ARBA00049548"/>
    </source>
</evidence>
<keyword evidence="6" id="KW-0479">Metal-binding</keyword>
<dbReference type="RefSeq" id="WP_168818599.1">
    <property type="nucleotide sequence ID" value="NZ_CP051217.1"/>
</dbReference>
<dbReference type="InterPro" id="IPR036922">
    <property type="entry name" value="Rieske_2Fe-2S_sf"/>
</dbReference>
<sequence length="341" mass="38859">MNEMRKIDRIQTGDELERCPFPIPYGWFCVQYSHELKAGEIKIEKLFGKEWVLFRGEDGSVGMTDPFCPHLGAHLGHGGKIVGDNIQCPFHNWEFDSEGWCKNIPYGKVMPGVARKKPILKALPVIEKYGMIFVWYHPEDKEPMWELPTIPEFEDPDGHVEVKYHSWDIGTCIQEIGENSVDTPHLKFLHGAPMIPSVEASADGPIWNYDIMDGYIYGTGYGPGVNATRHCRGDVKMLMFALSTPVDEEMTRTRMAFTWKKYDEGSEDMATATHLYHHSIGEAEGEDSKGFESVDLIVWDNKKYRPKPLLCDGDGPIMLWRKYMKQFYVGLDETDPAVAAN</sequence>
<proteinExistence type="inferred from homology"/>
<dbReference type="InterPro" id="IPR045605">
    <property type="entry name" value="KshA-like_C"/>
</dbReference>
<evidence type="ECO:0000313" key="19">
    <source>
        <dbReference type="Proteomes" id="UP000501600"/>
    </source>
</evidence>
<evidence type="ECO:0000256" key="3">
    <source>
        <dbReference type="ARBA" id="ARBA00004972"/>
    </source>
</evidence>
<comment type="catalytic activity">
    <reaction evidence="16">
        <text>cholesterol + NADPH + O2 + H(+) = 7-dehydrocholesterol + NADP(+) + 2 H2O</text>
        <dbReference type="Rhea" id="RHEA:45024"/>
        <dbReference type="ChEBI" id="CHEBI:15377"/>
        <dbReference type="ChEBI" id="CHEBI:15378"/>
        <dbReference type="ChEBI" id="CHEBI:15379"/>
        <dbReference type="ChEBI" id="CHEBI:16113"/>
        <dbReference type="ChEBI" id="CHEBI:17759"/>
        <dbReference type="ChEBI" id="CHEBI:57783"/>
        <dbReference type="ChEBI" id="CHEBI:58349"/>
        <dbReference type="EC" id="1.14.19.21"/>
    </reaction>
    <physiologicalReaction direction="left-to-right" evidence="16">
        <dbReference type="Rhea" id="RHEA:45025"/>
    </physiologicalReaction>
</comment>
<comment type="similarity">
    <text evidence="13">Belongs to the cholesterol 7-desaturase family.</text>
</comment>
<evidence type="ECO:0000256" key="11">
    <source>
        <dbReference type="ARBA" id="ARBA00023136"/>
    </source>
</evidence>
<dbReference type="GO" id="GO:0016020">
    <property type="term" value="C:membrane"/>
    <property type="evidence" value="ECO:0007669"/>
    <property type="project" value="UniProtKB-SubCell"/>
</dbReference>
<keyword evidence="4" id="KW-0812">Transmembrane</keyword>
<dbReference type="PROSITE" id="PS51296">
    <property type="entry name" value="RIESKE"/>
    <property type="match status" value="1"/>
</dbReference>
<evidence type="ECO:0000256" key="1">
    <source>
        <dbReference type="ARBA" id="ARBA00001962"/>
    </source>
</evidence>
<evidence type="ECO:0000256" key="10">
    <source>
        <dbReference type="ARBA" id="ARBA00023014"/>
    </source>
</evidence>
<gene>
    <name evidence="18" type="ORF">HF685_05250</name>
</gene>
<protein>
    <recommendedName>
        <fullName evidence="14">cholesterol 7-desaturase</fullName>
        <ecNumber evidence="14">1.14.19.21</ecNumber>
    </recommendedName>
</protein>
<evidence type="ECO:0000256" key="13">
    <source>
        <dbReference type="ARBA" id="ARBA00025729"/>
    </source>
</evidence>
<organism evidence="18 19">
    <name type="scientific">Parasphingorhabdus halotolerans</name>
    <dbReference type="NCBI Taxonomy" id="2725558"/>
    <lineage>
        <taxon>Bacteria</taxon>
        <taxon>Pseudomonadati</taxon>
        <taxon>Pseudomonadota</taxon>
        <taxon>Alphaproteobacteria</taxon>
        <taxon>Sphingomonadales</taxon>
        <taxon>Sphingomonadaceae</taxon>
        <taxon>Parasphingorhabdus</taxon>
    </lineage>
</organism>
<accession>A0A6H2DKT9</accession>
<dbReference type="GO" id="GO:0008203">
    <property type="term" value="P:cholesterol metabolic process"/>
    <property type="evidence" value="ECO:0007669"/>
    <property type="project" value="InterPro"/>
</dbReference>
<comment type="pathway">
    <text evidence="12">Steroid hormone biosynthesis; dafachronic acid biosynthesis.</text>
</comment>
<evidence type="ECO:0000259" key="17">
    <source>
        <dbReference type="PROSITE" id="PS51296"/>
    </source>
</evidence>
<keyword evidence="7" id="KW-1133">Transmembrane helix</keyword>
<evidence type="ECO:0000256" key="4">
    <source>
        <dbReference type="ARBA" id="ARBA00022692"/>
    </source>
</evidence>
<evidence type="ECO:0000256" key="6">
    <source>
        <dbReference type="ARBA" id="ARBA00022723"/>
    </source>
</evidence>
<feature type="domain" description="Rieske" evidence="17">
    <location>
        <begin position="27"/>
        <end position="134"/>
    </location>
</feature>
<dbReference type="Pfam" id="PF00355">
    <property type="entry name" value="Rieske"/>
    <property type="match status" value="1"/>
</dbReference>
<evidence type="ECO:0000256" key="7">
    <source>
        <dbReference type="ARBA" id="ARBA00022989"/>
    </source>
</evidence>
<dbReference type="CDD" id="cd03469">
    <property type="entry name" value="Rieske_RO_Alpha_N"/>
    <property type="match status" value="1"/>
</dbReference>
<evidence type="ECO:0000256" key="2">
    <source>
        <dbReference type="ARBA" id="ARBA00004370"/>
    </source>
</evidence>
<keyword evidence="19" id="KW-1185">Reference proteome</keyword>
<dbReference type="GO" id="GO:0170056">
    <property type="term" value="F:cholesterol 7-desaturase [NAD(P)H] activity"/>
    <property type="evidence" value="ECO:0007669"/>
    <property type="project" value="UniProtKB-EC"/>
</dbReference>
<dbReference type="InterPro" id="IPR050584">
    <property type="entry name" value="Cholesterol_7-desaturase"/>
</dbReference>
<keyword evidence="5" id="KW-0001">2Fe-2S</keyword>